<sequence length="260" mass="30347">MRKDLQEFIAYGCIMTGVFLLLVNIFTGVGQFWVIYPLAVLFCPLIWLLIENKTVAALIISVLFFAACVIQNLIEMPQYLWFVFIIPLSVVFPIIVGLGRAAWTRATSYIISLFVIVFYLILNLYFEPRFFWSIFIIFGLVWWPMSMTFWKKTRVFSIMSAGWIILFFSVLNLMTTPEIFWAIHPIFAVLWWPFSIYLAKMPFRYGVFGALVTIAYFSILNALISPNQIWAVYPAFAIAWWPLSVYYFVSCPEKANHFET</sequence>
<feature type="transmembrane region" description="Helical" evidence="1">
    <location>
        <begin position="80"/>
        <end position="99"/>
    </location>
</feature>
<evidence type="ECO:0000313" key="2">
    <source>
        <dbReference type="EMBL" id="MFD2692998.1"/>
    </source>
</evidence>
<feature type="transmembrane region" description="Helical" evidence="1">
    <location>
        <begin position="230"/>
        <end position="249"/>
    </location>
</feature>
<protein>
    <recommendedName>
        <fullName evidence="4">Integral membrane protein</fullName>
    </recommendedName>
</protein>
<keyword evidence="1" id="KW-0812">Transmembrane</keyword>
<keyword evidence="3" id="KW-1185">Reference proteome</keyword>
<feature type="transmembrane region" description="Helical" evidence="1">
    <location>
        <begin position="55"/>
        <end position="74"/>
    </location>
</feature>
<proteinExistence type="predicted"/>
<feature type="transmembrane region" description="Helical" evidence="1">
    <location>
        <begin position="179"/>
        <end position="198"/>
    </location>
</feature>
<accession>A0ABW5S0P7</accession>
<feature type="transmembrane region" description="Helical" evidence="1">
    <location>
        <begin position="106"/>
        <end position="125"/>
    </location>
</feature>
<evidence type="ECO:0000256" key="1">
    <source>
        <dbReference type="SAM" id="Phobius"/>
    </source>
</evidence>
<feature type="transmembrane region" description="Helical" evidence="1">
    <location>
        <begin position="155"/>
        <end position="173"/>
    </location>
</feature>
<comment type="caution">
    <text evidence="2">The sequence shown here is derived from an EMBL/GenBank/DDBJ whole genome shotgun (WGS) entry which is preliminary data.</text>
</comment>
<evidence type="ECO:0008006" key="4">
    <source>
        <dbReference type="Google" id="ProtNLM"/>
    </source>
</evidence>
<feature type="transmembrane region" description="Helical" evidence="1">
    <location>
        <begin position="32"/>
        <end position="50"/>
    </location>
</feature>
<evidence type="ECO:0000313" key="3">
    <source>
        <dbReference type="Proteomes" id="UP001597399"/>
    </source>
</evidence>
<dbReference type="RefSeq" id="WP_253063227.1">
    <property type="nucleotide sequence ID" value="NZ_JAMXWM010000019.1"/>
</dbReference>
<feature type="transmembrane region" description="Helical" evidence="1">
    <location>
        <begin position="131"/>
        <end position="150"/>
    </location>
</feature>
<dbReference type="Proteomes" id="UP001597399">
    <property type="component" value="Unassembled WGS sequence"/>
</dbReference>
<dbReference type="EMBL" id="JBHUMQ010000013">
    <property type="protein sequence ID" value="MFD2692998.1"/>
    <property type="molecule type" value="Genomic_DNA"/>
</dbReference>
<gene>
    <name evidence="2" type="ORF">ACFSUE_05035</name>
</gene>
<feature type="transmembrane region" description="Helical" evidence="1">
    <location>
        <begin position="7"/>
        <end position="26"/>
    </location>
</feature>
<feature type="transmembrane region" description="Helical" evidence="1">
    <location>
        <begin position="205"/>
        <end position="224"/>
    </location>
</feature>
<organism evidence="2 3">
    <name type="scientific">Sporolactobacillus shoreicorticis</name>
    <dbReference type="NCBI Taxonomy" id="1923877"/>
    <lineage>
        <taxon>Bacteria</taxon>
        <taxon>Bacillati</taxon>
        <taxon>Bacillota</taxon>
        <taxon>Bacilli</taxon>
        <taxon>Bacillales</taxon>
        <taxon>Sporolactobacillaceae</taxon>
        <taxon>Sporolactobacillus</taxon>
    </lineage>
</organism>
<reference evidence="3" key="1">
    <citation type="journal article" date="2019" name="Int. J. Syst. Evol. Microbiol.">
        <title>The Global Catalogue of Microorganisms (GCM) 10K type strain sequencing project: providing services to taxonomists for standard genome sequencing and annotation.</title>
        <authorList>
            <consortium name="The Broad Institute Genomics Platform"/>
            <consortium name="The Broad Institute Genome Sequencing Center for Infectious Disease"/>
            <person name="Wu L."/>
            <person name="Ma J."/>
        </authorList>
    </citation>
    <scope>NUCLEOTIDE SEQUENCE [LARGE SCALE GENOMIC DNA]</scope>
    <source>
        <strain evidence="3">TISTR 2466</strain>
    </source>
</reference>
<keyword evidence="1" id="KW-0472">Membrane</keyword>
<keyword evidence="1" id="KW-1133">Transmembrane helix</keyword>
<name>A0ABW5S0P7_9BACL</name>